<keyword evidence="3" id="KW-1000">Mitochondrion outer membrane</keyword>
<evidence type="ECO:0000256" key="6">
    <source>
        <dbReference type="ARBA" id="ARBA00023136"/>
    </source>
</evidence>
<comment type="subcellular location">
    <subcellularLocation>
        <location evidence="1">Mitochondrion outer membrane</location>
    </subcellularLocation>
</comment>
<organism evidence="9 10">
    <name type="scientific">Lachancea mirantina</name>
    <dbReference type="NCBI Taxonomy" id="1230905"/>
    <lineage>
        <taxon>Eukaryota</taxon>
        <taxon>Fungi</taxon>
        <taxon>Dikarya</taxon>
        <taxon>Ascomycota</taxon>
        <taxon>Saccharomycotina</taxon>
        <taxon>Saccharomycetes</taxon>
        <taxon>Saccharomycetales</taxon>
        <taxon>Saccharomycetaceae</taxon>
        <taxon>Lachancea</taxon>
    </lineage>
</organism>
<dbReference type="Proteomes" id="UP000191024">
    <property type="component" value="Chromosome E"/>
</dbReference>
<evidence type="ECO:0000256" key="2">
    <source>
        <dbReference type="ARBA" id="ARBA00022448"/>
    </source>
</evidence>
<dbReference type="InterPro" id="IPR019564">
    <property type="entry name" value="Sam37/metaxin_N"/>
</dbReference>
<dbReference type="AlphaFoldDB" id="A0A1G4JIC5"/>
<name>A0A1G4JIC5_9SACH</name>
<feature type="domain" description="Mitochondrial outer membrane transport complex Sam37/metaxin N-terminal" evidence="7">
    <location>
        <begin position="21"/>
        <end position="132"/>
    </location>
</feature>
<keyword evidence="6" id="KW-0472">Membrane</keyword>
<dbReference type="InterPro" id="IPR050931">
    <property type="entry name" value="Mito_Protein_Transport_Metaxin"/>
</dbReference>
<evidence type="ECO:0000259" key="7">
    <source>
        <dbReference type="Pfam" id="PF10568"/>
    </source>
</evidence>
<evidence type="ECO:0000256" key="5">
    <source>
        <dbReference type="ARBA" id="ARBA00023128"/>
    </source>
</evidence>
<dbReference type="PANTHER" id="PTHR12289">
    <property type="entry name" value="METAXIN RELATED"/>
    <property type="match status" value="1"/>
</dbReference>
<protein>
    <submittedName>
        <fullName evidence="9">LAMI_0E01068g1_1</fullName>
    </submittedName>
</protein>
<keyword evidence="4" id="KW-0653">Protein transport</keyword>
<evidence type="ECO:0000256" key="3">
    <source>
        <dbReference type="ARBA" id="ARBA00022787"/>
    </source>
</evidence>
<dbReference type="GO" id="GO:0001401">
    <property type="term" value="C:SAM complex"/>
    <property type="evidence" value="ECO:0007669"/>
    <property type="project" value="InterPro"/>
</dbReference>
<accession>A0A1G4JIC5</accession>
<dbReference type="GO" id="GO:0007005">
    <property type="term" value="P:mitochondrion organization"/>
    <property type="evidence" value="ECO:0007669"/>
    <property type="project" value="TreeGrafter"/>
</dbReference>
<dbReference type="EMBL" id="LT598465">
    <property type="protein sequence ID" value="SCU90206.1"/>
    <property type="molecule type" value="Genomic_DNA"/>
</dbReference>
<keyword evidence="2" id="KW-0813">Transport</keyword>
<feature type="domain" description="Tom37 C-terminal" evidence="8">
    <location>
        <begin position="151"/>
        <end position="289"/>
    </location>
</feature>
<evidence type="ECO:0000259" key="8">
    <source>
        <dbReference type="Pfam" id="PF11801"/>
    </source>
</evidence>
<gene>
    <name evidence="9" type="ORF">LAMI_0E01068G</name>
</gene>
<dbReference type="STRING" id="1230905.A0A1G4JIC5"/>
<reference evidence="9 10" key="1">
    <citation type="submission" date="2016-03" db="EMBL/GenBank/DDBJ databases">
        <authorList>
            <person name="Devillers H."/>
        </authorList>
    </citation>
    <scope>NUCLEOTIDE SEQUENCE [LARGE SCALE GENOMIC DNA]</scope>
    <source>
        <strain evidence="9">CBS 11717</strain>
    </source>
</reference>
<proteinExistence type="predicted"/>
<dbReference type="Pfam" id="PF10568">
    <property type="entry name" value="Tom37"/>
    <property type="match status" value="1"/>
</dbReference>
<keyword evidence="5" id="KW-0496">Mitochondrion</keyword>
<keyword evidence="10" id="KW-1185">Reference proteome</keyword>
<dbReference type="OrthoDB" id="5835136at2759"/>
<sequence length="296" mass="34191">MVGNLHLWGFKGKPNLVSPESIALFWLLSSQKCNKKICIVFSNNTDLSPNGELPVLIEEGQSIYGYGNIAQYLFEQESALETALLEFAQTQICALTQYQLYLERENYEQFTRKVFAHLLQWPYWYNTPLRYRALARKKCEKLKYLSHPDDEESDENVAVEEMTQSSVLKLSSRAKSRGRELLADTRHSVQYLSELGEQLKTWLEARGRLNKEVIAADFLLWANLHVQLTLPRGQRIGDYLHEFLGAEAYQEIQEQLRRCDKLACSLDQRPPNFAENGNPLMSTYAAVQKVWSLYVV</sequence>
<evidence type="ECO:0000256" key="1">
    <source>
        <dbReference type="ARBA" id="ARBA00004294"/>
    </source>
</evidence>
<dbReference type="PANTHER" id="PTHR12289:SF41">
    <property type="entry name" value="FAILED AXON CONNECTIONS-RELATED"/>
    <property type="match status" value="1"/>
</dbReference>
<evidence type="ECO:0000256" key="4">
    <source>
        <dbReference type="ARBA" id="ARBA00022927"/>
    </source>
</evidence>
<dbReference type="InterPro" id="IPR031317">
    <property type="entry name" value="Tom37_C"/>
</dbReference>
<evidence type="ECO:0000313" key="10">
    <source>
        <dbReference type="Proteomes" id="UP000191024"/>
    </source>
</evidence>
<dbReference type="Pfam" id="PF11801">
    <property type="entry name" value="Tom37_C"/>
    <property type="match status" value="1"/>
</dbReference>
<evidence type="ECO:0000313" key="9">
    <source>
        <dbReference type="EMBL" id="SCU90206.1"/>
    </source>
</evidence>
<dbReference type="GO" id="GO:0015031">
    <property type="term" value="P:protein transport"/>
    <property type="evidence" value="ECO:0007669"/>
    <property type="project" value="UniProtKB-KW"/>
</dbReference>